<feature type="signal peptide" evidence="17">
    <location>
        <begin position="1"/>
        <end position="24"/>
    </location>
</feature>
<dbReference type="PANTHER" id="PTHR32552:SF68">
    <property type="entry name" value="FERRICHROME OUTER MEMBRANE TRANSPORTER_PHAGE RECEPTOR"/>
    <property type="match status" value="1"/>
</dbReference>
<evidence type="ECO:0000256" key="14">
    <source>
        <dbReference type="PROSITE-ProRule" id="PRU01360"/>
    </source>
</evidence>
<name>A0ABY0F963_9NEIS</name>
<evidence type="ECO:0000256" key="1">
    <source>
        <dbReference type="ARBA" id="ARBA00004571"/>
    </source>
</evidence>
<protein>
    <submittedName>
        <fullName evidence="20">TonB-dependent siderophore receptor</fullName>
    </submittedName>
</protein>
<comment type="caution">
    <text evidence="20">The sequence shown here is derived from an EMBL/GenBank/DDBJ whole genome shotgun (WGS) entry which is preliminary data.</text>
</comment>
<dbReference type="InterPro" id="IPR039426">
    <property type="entry name" value="TonB-dep_rcpt-like"/>
</dbReference>
<dbReference type="InterPro" id="IPR010105">
    <property type="entry name" value="TonB_sidphr_rcpt"/>
</dbReference>
<evidence type="ECO:0000256" key="15">
    <source>
        <dbReference type="RuleBase" id="RU003357"/>
    </source>
</evidence>
<reference evidence="20 21" key="1">
    <citation type="submission" date="2018-10" db="EMBL/GenBank/DDBJ databases">
        <title>Draft genome of Fastidiocella sp. strain 375T, a bacterium isolated from a karstic cave dripping water.</title>
        <authorList>
            <person name="Coelho C."/>
            <person name="Verissimo A."/>
            <person name="Tiago I."/>
        </authorList>
    </citation>
    <scope>NUCLEOTIDE SEQUENCE [LARGE SCALE GENOMIC DNA]</scope>
    <source>
        <strain evidence="20 21">CAVE-375</strain>
    </source>
</reference>
<dbReference type="PANTHER" id="PTHR32552">
    <property type="entry name" value="FERRICHROME IRON RECEPTOR-RELATED"/>
    <property type="match status" value="1"/>
</dbReference>
<organism evidence="20 21">
    <name type="scientific">Crenobacter cavernae</name>
    <dbReference type="NCBI Taxonomy" id="2290923"/>
    <lineage>
        <taxon>Bacteria</taxon>
        <taxon>Pseudomonadati</taxon>
        <taxon>Pseudomonadota</taxon>
        <taxon>Betaproteobacteria</taxon>
        <taxon>Neisseriales</taxon>
        <taxon>Neisseriaceae</taxon>
        <taxon>Crenobacter</taxon>
    </lineage>
</organism>
<dbReference type="Gene3D" id="2.40.170.20">
    <property type="entry name" value="TonB-dependent receptor, beta-barrel domain"/>
    <property type="match status" value="1"/>
</dbReference>
<evidence type="ECO:0000256" key="16">
    <source>
        <dbReference type="SAM" id="MobiDB-lite"/>
    </source>
</evidence>
<evidence type="ECO:0000313" key="21">
    <source>
        <dbReference type="Proteomes" id="UP000290682"/>
    </source>
</evidence>
<keyword evidence="5" id="KW-0410">Iron transport</keyword>
<dbReference type="InterPro" id="IPR012910">
    <property type="entry name" value="Plug_dom"/>
</dbReference>
<evidence type="ECO:0000256" key="13">
    <source>
        <dbReference type="ARBA" id="ARBA00023237"/>
    </source>
</evidence>
<evidence type="ECO:0000256" key="6">
    <source>
        <dbReference type="ARBA" id="ARBA00022692"/>
    </source>
</evidence>
<dbReference type="NCBIfam" id="TIGR01783">
    <property type="entry name" value="TonB-siderophor"/>
    <property type="match status" value="1"/>
</dbReference>
<dbReference type="Pfam" id="PF07715">
    <property type="entry name" value="Plug"/>
    <property type="match status" value="1"/>
</dbReference>
<evidence type="ECO:0000256" key="9">
    <source>
        <dbReference type="ARBA" id="ARBA00023065"/>
    </source>
</evidence>
<gene>
    <name evidence="20" type="ORF">EBB06_13255</name>
</gene>
<dbReference type="SUPFAM" id="SSF56935">
    <property type="entry name" value="Porins"/>
    <property type="match status" value="1"/>
</dbReference>
<dbReference type="RefSeq" id="WP_129213638.1">
    <property type="nucleotide sequence ID" value="NZ_REGR01000015.1"/>
</dbReference>
<dbReference type="Pfam" id="PF00593">
    <property type="entry name" value="TonB_dep_Rec_b-barrel"/>
    <property type="match status" value="1"/>
</dbReference>
<evidence type="ECO:0000313" key="20">
    <source>
        <dbReference type="EMBL" id="RXZ42013.1"/>
    </source>
</evidence>
<evidence type="ECO:0000256" key="5">
    <source>
        <dbReference type="ARBA" id="ARBA00022496"/>
    </source>
</evidence>
<dbReference type="InterPro" id="IPR037066">
    <property type="entry name" value="Plug_dom_sf"/>
</dbReference>
<evidence type="ECO:0000256" key="11">
    <source>
        <dbReference type="ARBA" id="ARBA00023136"/>
    </source>
</evidence>
<evidence type="ECO:0000256" key="8">
    <source>
        <dbReference type="ARBA" id="ARBA00023004"/>
    </source>
</evidence>
<feature type="region of interest" description="Disordered" evidence="16">
    <location>
        <begin position="264"/>
        <end position="289"/>
    </location>
</feature>
<feature type="domain" description="TonB-dependent receptor plug" evidence="19">
    <location>
        <begin position="76"/>
        <end position="176"/>
    </location>
</feature>
<dbReference type="InterPro" id="IPR000531">
    <property type="entry name" value="Beta-barrel_TonB"/>
</dbReference>
<keyword evidence="12 20" id="KW-0675">Receptor</keyword>
<keyword evidence="8" id="KW-0408">Iron</keyword>
<sequence length="741" mass="81137">MVFKFHRSGIAVAVLAAYALPAAAAVESKGEGPSQGRAELATVAVTAEAAGETATGPVKGYVAQRSAAGMKTDTPLIETPQSVSVITRDRIEDYGARSVNEALSYSAGVSTYGASSRSDWYSYVRGFSPNVYLDGLKLPVTKNAASWIVEPYLLERIELLRGPAAVLYGQGDPGGTVNLVSKKPALKPVREIELGVGNHGHRRLGLDLGGAIDENGEWSYRLVGFGRSEDLPTGPHASDRLLFAPSLTWQPSAATRLTLQAGSLKDDTDSSDNFLPAQGTVLPNPNGKISRDLYTGDPGFSRYKKEQQWLGYQFEHRFDDTLAFRQNLLLSKLDVDNNSVYGWGLSPLDPSRRTLFRLADIFNTSAKRLSLDNQLEARFATGSVRHTLLAGLDYQQQKLDEVSRNIPRMMGLFAPLALDLFRPAYQPITADRFGPQTNKTEKQEQLGFYLQDQLRFGPRWTALLGLRHDRADTHTDTTGASLNKAERDDSATTGRVGLVYQAGNGFAPYVGYSTSFLPYFQSNPDGSTFEPSRGKQYEAGVKYQPEGGRTSLTTAIWDLVQSNVLTGDPDALRAAAGYQVQTGKVRSRGFEVEAAAEMTRQIKLIASYTYQDVRNIEANGPAKDQRPTDIPTPRNIASLWGSYRFGQGVLNGLGFGLGARYVGSTQGARIDLVTLRPADYKLDVPSYTLFDAAVYYETGPWRFAVNVQNLADEEYVSGCQSDRVCFYGKGRSVVGTARYRW</sequence>
<evidence type="ECO:0000256" key="12">
    <source>
        <dbReference type="ARBA" id="ARBA00023170"/>
    </source>
</evidence>
<evidence type="ECO:0000256" key="17">
    <source>
        <dbReference type="SAM" id="SignalP"/>
    </source>
</evidence>
<dbReference type="CDD" id="cd01347">
    <property type="entry name" value="ligand_gated_channel"/>
    <property type="match status" value="1"/>
</dbReference>
<keyword evidence="4 14" id="KW-1134">Transmembrane beta strand</keyword>
<evidence type="ECO:0000259" key="19">
    <source>
        <dbReference type="Pfam" id="PF07715"/>
    </source>
</evidence>
<feature type="domain" description="TonB-dependent receptor-like beta-barrel" evidence="18">
    <location>
        <begin position="248"/>
        <end position="710"/>
    </location>
</feature>
<keyword evidence="9" id="KW-0406">Ion transport</keyword>
<keyword evidence="21" id="KW-1185">Reference proteome</keyword>
<dbReference type="Gene3D" id="2.170.130.10">
    <property type="entry name" value="TonB-dependent receptor, plug domain"/>
    <property type="match status" value="1"/>
</dbReference>
<dbReference type="Proteomes" id="UP000290682">
    <property type="component" value="Unassembled WGS sequence"/>
</dbReference>
<evidence type="ECO:0000256" key="10">
    <source>
        <dbReference type="ARBA" id="ARBA00023077"/>
    </source>
</evidence>
<evidence type="ECO:0000256" key="7">
    <source>
        <dbReference type="ARBA" id="ARBA00022729"/>
    </source>
</evidence>
<comment type="subcellular location">
    <subcellularLocation>
        <location evidence="1 14">Cell outer membrane</location>
        <topology evidence="1 14">Multi-pass membrane protein</topology>
    </subcellularLocation>
</comment>
<comment type="similarity">
    <text evidence="2 14 15">Belongs to the TonB-dependent receptor family.</text>
</comment>
<keyword evidence="13 14" id="KW-0998">Cell outer membrane</keyword>
<evidence type="ECO:0000256" key="3">
    <source>
        <dbReference type="ARBA" id="ARBA00022448"/>
    </source>
</evidence>
<dbReference type="PROSITE" id="PS52016">
    <property type="entry name" value="TONB_DEPENDENT_REC_3"/>
    <property type="match status" value="1"/>
</dbReference>
<dbReference type="InterPro" id="IPR036942">
    <property type="entry name" value="Beta-barrel_TonB_sf"/>
</dbReference>
<keyword evidence="10 15" id="KW-0798">TonB box</keyword>
<keyword evidence="11 14" id="KW-0472">Membrane</keyword>
<keyword evidence="6 14" id="KW-0812">Transmembrane</keyword>
<accession>A0ABY0F963</accession>
<keyword evidence="3 14" id="KW-0813">Transport</keyword>
<feature type="chain" id="PRO_5046602879" evidence="17">
    <location>
        <begin position="25"/>
        <end position="741"/>
    </location>
</feature>
<dbReference type="EMBL" id="REGR01000015">
    <property type="protein sequence ID" value="RXZ42013.1"/>
    <property type="molecule type" value="Genomic_DNA"/>
</dbReference>
<evidence type="ECO:0000256" key="4">
    <source>
        <dbReference type="ARBA" id="ARBA00022452"/>
    </source>
</evidence>
<proteinExistence type="inferred from homology"/>
<evidence type="ECO:0000256" key="2">
    <source>
        <dbReference type="ARBA" id="ARBA00009810"/>
    </source>
</evidence>
<keyword evidence="7 17" id="KW-0732">Signal</keyword>
<evidence type="ECO:0000259" key="18">
    <source>
        <dbReference type="Pfam" id="PF00593"/>
    </source>
</evidence>